<dbReference type="EMBL" id="JAIQCV010000009">
    <property type="protein sequence ID" value="KAH1064468.1"/>
    <property type="molecule type" value="Genomic_DNA"/>
</dbReference>
<evidence type="ECO:0000313" key="3">
    <source>
        <dbReference type="Proteomes" id="UP000828251"/>
    </source>
</evidence>
<dbReference type="OrthoDB" id="959451at2759"/>
<organism evidence="2 3">
    <name type="scientific">Gossypium stocksii</name>
    <dbReference type="NCBI Taxonomy" id="47602"/>
    <lineage>
        <taxon>Eukaryota</taxon>
        <taxon>Viridiplantae</taxon>
        <taxon>Streptophyta</taxon>
        <taxon>Embryophyta</taxon>
        <taxon>Tracheophyta</taxon>
        <taxon>Spermatophyta</taxon>
        <taxon>Magnoliopsida</taxon>
        <taxon>eudicotyledons</taxon>
        <taxon>Gunneridae</taxon>
        <taxon>Pentapetalae</taxon>
        <taxon>rosids</taxon>
        <taxon>malvids</taxon>
        <taxon>Malvales</taxon>
        <taxon>Malvaceae</taxon>
        <taxon>Malvoideae</taxon>
        <taxon>Gossypium</taxon>
    </lineage>
</organism>
<keyword evidence="1" id="KW-1133">Transmembrane helix</keyword>
<keyword evidence="1" id="KW-0472">Membrane</keyword>
<name>A0A9D3UY28_9ROSI</name>
<evidence type="ECO:0008006" key="4">
    <source>
        <dbReference type="Google" id="ProtNLM"/>
    </source>
</evidence>
<evidence type="ECO:0000313" key="2">
    <source>
        <dbReference type="EMBL" id="KAH1064468.1"/>
    </source>
</evidence>
<comment type="caution">
    <text evidence="2">The sequence shown here is derived from an EMBL/GenBank/DDBJ whole genome shotgun (WGS) entry which is preliminary data.</text>
</comment>
<sequence length="250" mass="27104">MAEINVSGVAFVGAFGSGGVLRDKEGIVRALFSGHRDACDAESAELGAIITALDLFIDIGWKGSASAGMSRPKMFKAWCEQLLLKGFLGFVEFFLAFVGVCVCFWTQFIAEICINQLQMAAPATATVIVTTTIKNDAGQDLILRSSNYGPLPALIRNTETTAFLQTLPANYENGAFVYKVGESCNWIVFWTPDNKVSTKLFKDDTILWLQLANNLHPNHSGDKNFGLTAMASIEQAGATAQVLTAKICRF</sequence>
<reference evidence="2 3" key="1">
    <citation type="journal article" date="2021" name="Plant Biotechnol. J.">
        <title>Multi-omics assisted identification of the key and species-specific regulatory components of drought-tolerant mechanisms in Gossypium stocksii.</title>
        <authorList>
            <person name="Yu D."/>
            <person name="Ke L."/>
            <person name="Zhang D."/>
            <person name="Wu Y."/>
            <person name="Sun Y."/>
            <person name="Mei J."/>
            <person name="Sun J."/>
            <person name="Sun Y."/>
        </authorList>
    </citation>
    <scope>NUCLEOTIDE SEQUENCE [LARGE SCALE GENOMIC DNA]</scope>
    <source>
        <strain evidence="3">cv. E1</strain>
        <tissue evidence="2">Leaf</tissue>
    </source>
</reference>
<keyword evidence="3" id="KW-1185">Reference proteome</keyword>
<protein>
    <recommendedName>
        <fullName evidence="4">RNase H type-1 domain-containing protein</fullName>
    </recommendedName>
</protein>
<feature type="transmembrane region" description="Helical" evidence="1">
    <location>
        <begin position="82"/>
        <end position="108"/>
    </location>
</feature>
<accession>A0A9D3UY28</accession>
<keyword evidence="1" id="KW-0812">Transmembrane</keyword>
<gene>
    <name evidence="2" type="ORF">J1N35_029455</name>
</gene>
<dbReference type="Proteomes" id="UP000828251">
    <property type="component" value="Unassembled WGS sequence"/>
</dbReference>
<proteinExistence type="predicted"/>
<evidence type="ECO:0000256" key="1">
    <source>
        <dbReference type="SAM" id="Phobius"/>
    </source>
</evidence>
<dbReference type="AlphaFoldDB" id="A0A9D3UY28"/>